<proteinExistence type="predicted"/>
<dbReference type="GO" id="GO:0016787">
    <property type="term" value="F:hydrolase activity"/>
    <property type="evidence" value="ECO:0007669"/>
    <property type="project" value="UniProtKB-KW"/>
</dbReference>
<dbReference type="InterPro" id="IPR036908">
    <property type="entry name" value="RlpA-like_sf"/>
</dbReference>
<dbReference type="Proteomes" id="UP000054007">
    <property type="component" value="Unassembled WGS sequence"/>
</dbReference>
<dbReference type="PROSITE" id="PS50842">
    <property type="entry name" value="EXPANSIN_EG45"/>
    <property type="match status" value="1"/>
</dbReference>
<accession>A0A0D7AYG1</accession>
<dbReference type="SUPFAM" id="SSF50685">
    <property type="entry name" value="Barwin-like endoglucanases"/>
    <property type="match status" value="1"/>
</dbReference>
<feature type="domain" description="Expansin-like EG45" evidence="2">
    <location>
        <begin position="42"/>
        <end position="165"/>
    </location>
</feature>
<protein>
    <submittedName>
        <fullName evidence="3">Glycoside hydrolase family 45 protein</fullName>
    </submittedName>
</protein>
<dbReference type="STRING" id="1314674.A0A0D7AYG1"/>
<dbReference type="CDD" id="cd22278">
    <property type="entry name" value="DPBB_GH45_endoglucanase"/>
    <property type="match status" value="1"/>
</dbReference>
<evidence type="ECO:0000313" key="3">
    <source>
        <dbReference type="EMBL" id="KIY62934.1"/>
    </source>
</evidence>
<dbReference type="OrthoDB" id="5823761at2759"/>
<gene>
    <name evidence="3" type="ORF">CYLTODRAFT_458575</name>
</gene>
<sequence>MASLALFKVVYALLLSSAPVWAWNQQPSGNATFTRYSGCSSTAACGRTSTGYSAALNQLAFGSSSGLGEGDACGRCFSISGTKGMYAPDYTGPFYTIVVKVNNLCPIAGNEKWCGQTTSNPANKYGAAFHFDICDDCGGATAFFPVGHTTLRDTFKEVGCDGAWSGSDGEPLWPGACLVDSDVSF</sequence>
<organism evidence="3 4">
    <name type="scientific">Cylindrobasidium torrendii FP15055 ss-10</name>
    <dbReference type="NCBI Taxonomy" id="1314674"/>
    <lineage>
        <taxon>Eukaryota</taxon>
        <taxon>Fungi</taxon>
        <taxon>Dikarya</taxon>
        <taxon>Basidiomycota</taxon>
        <taxon>Agaricomycotina</taxon>
        <taxon>Agaricomycetes</taxon>
        <taxon>Agaricomycetidae</taxon>
        <taxon>Agaricales</taxon>
        <taxon>Marasmiineae</taxon>
        <taxon>Physalacriaceae</taxon>
        <taxon>Cylindrobasidium</taxon>
    </lineage>
</organism>
<reference evidence="3 4" key="1">
    <citation type="journal article" date="2015" name="Fungal Genet. Biol.">
        <title>Evolution of novel wood decay mechanisms in Agaricales revealed by the genome sequences of Fistulina hepatica and Cylindrobasidium torrendii.</title>
        <authorList>
            <person name="Floudas D."/>
            <person name="Held B.W."/>
            <person name="Riley R."/>
            <person name="Nagy L.G."/>
            <person name="Koehler G."/>
            <person name="Ransdell A.S."/>
            <person name="Younus H."/>
            <person name="Chow J."/>
            <person name="Chiniquy J."/>
            <person name="Lipzen A."/>
            <person name="Tritt A."/>
            <person name="Sun H."/>
            <person name="Haridas S."/>
            <person name="LaButti K."/>
            <person name="Ohm R.A."/>
            <person name="Kues U."/>
            <person name="Blanchette R.A."/>
            <person name="Grigoriev I.V."/>
            <person name="Minto R.E."/>
            <person name="Hibbett D.S."/>
        </authorList>
    </citation>
    <scope>NUCLEOTIDE SEQUENCE [LARGE SCALE GENOMIC DNA]</scope>
    <source>
        <strain evidence="3 4">FP15055 ss-10</strain>
    </source>
</reference>
<evidence type="ECO:0000256" key="1">
    <source>
        <dbReference type="SAM" id="SignalP"/>
    </source>
</evidence>
<evidence type="ECO:0000259" key="2">
    <source>
        <dbReference type="PROSITE" id="PS50842"/>
    </source>
</evidence>
<evidence type="ECO:0000313" key="4">
    <source>
        <dbReference type="Proteomes" id="UP000054007"/>
    </source>
</evidence>
<dbReference type="InterPro" id="IPR007112">
    <property type="entry name" value="Expansin/allergen_DPBB_dom"/>
</dbReference>
<keyword evidence="4" id="KW-1185">Reference proteome</keyword>
<dbReference type="Gene3D" id="2.40.40.10">
    <property type="entry name" value="RlpA-like domain"/>
    <property type="match status" value="1"/>
</dbReference>
<dbReference type="Pfam" id="PF22514">
    <property type="entry name" value="EXPB1_D1"/>
    <property type="match status" value="1"/>
</dbReference>
<feature type="chain" id="PRO_5002316535" evidence="1">
    <location>
        <begin position="23"/>
        <end position="185"/>
    </location>
</feature>
<dbReference type="EMBL" id="KN880736">
    <property type="protein sequence ID" value="KIY62934.1"/>
    <property type="molecule type" value="Genomic_DNA"/>
</dbReference>
<keyword evidence="1" id="KW-0732">Signal</keyword>
<feature type="signal peptide" evidence="1">
    <location>
        <begin position="1"/>
        <end position="22"/>
    </location>
</feature>
<dbReference type="AlphaFoldDB" id="A0A0D7AYG1"/>
<name>A0A0D7AYG1_9AGAR</name>
<keyword evidence="3" id="KW-0378">Hydrolase</keyword>